<feature type="transmembrane region" description="Helical" evidence="7">
    <location>
        <begin position="31"/>
        <end position="55"/>
    </location>
</feature>
<accession>A0ABZ2U663</accession>
<evidence type="ECO:0000256" key="6">
    <source>
        <dbReference type="SAM" id="MobiDB-lite"/>
    </source>
</evidence>
<dbReference type="EMBL" id="CP136137">
    <property type="protein sequence ID" value="WYY08039.1"/>
    <property type="molecule type" value="Genomic_DNA"/>
</dbReference>
<feature type="transmembrane region" description="Helical" evidence="7">
    <location>
        <begin position="188"/>
        <end position="211"/>
    </location>
</feature>
<name>A0ABZ2U663_9ACTN</name>
<keyword evidence="3 7" id="KW-0812">Transmembrane</keyword>
<feature type="transmembrane region" description="Helical" evidence="7">
    <location>
        <begin position="67"/>
        <end position="86"/>
    </location>
</feature>
<sequence length="514" mass="52424">MTFEDSGRTTAQSQSGEAAHSADPRSGERRWVTALVGLSAVVMTLDISIVNVALPDIAADFGSGLEAAQWIINAYVLAFAALLLTVGAASDRLGRRRIFLVGHVIFAVGSLLCALAPTDAILIGGRGVQGIGAALVFGTCLALLSDAYGDDSAGRVRAVGVFMACGAGAVALGPLVGGLLVELGGWRWIFAINLPIGVGVIIATLATMNLADKTVGSSRVDPVSTVLITTLFFAANFALLSGPDHGWTSPRVLLCAVVTVIVGVAAFWRQRALGDDAMVDLSLFRIPTFSAVIFISFAIRVFSFGVFPFLIFWFSGANGLSPVQTGAVLLFLAIPMIIAAGPSVALARVVSLARVLALSMSTVAAGLIWAAVVAGPDASWTALIGPLVLIGIGSGLSMPHIMDIAMAVAPARLAGTATGVANTAFPLGTAAGIAVFGALIHGRVDAASALPEPARPLAYVAEFDRLAPLGESAVDAARSAYGSGLTTMFIVAAAVAAVAAVVALTSVRTNDFRA</sequence>
<keyword evidence="10" id="KW-1185">Reference proteome</keyword>
<dbReference type="PRINTS" id="PR01036">
    <property type="entry name" value="TCRTETB"/>
</dbReference>
<dbReference type="PROSITE" id="PS00216">
    <property type="entry name" value="SUGAR_TRANSPORT_1"/>
    <property type="match status" value="1"/>
</dbReference>
<evidence type="ECO:0000259" key="8">
    <source>
        <dbReference type="PROSITE" id="PS50850"/>
    </source>
</evidence>
<protein>
    <submittedName>
        <fullName evidence="9">MFS transporter</fullName>
    </submittedName>
</protein>
<evidence type="ECO:0000313" key="10">
    <source>
        <dbReference type="Proteomes" id="UP001479933"/>
    </source>
</evidence>
<feature type="transmembrane region" description="Helical" evidence="7">
    <location>
        <begin position="352"/>
        <end position="372"/>
    </location>
</feature>
<evidence type="ECO:0000256" key="1">
    <source>
        <dbReference type="ARBA" id="ARBA00004651"/>
    </source>
</evidence>
<feature type="transmembrane region" description="Helical" evidence="7">
    <location>
        <begin position="98"/>
        <end position="117"/>
    </location>
</feature>
<evidence type="ECO:0000256" key="2">
    <source>
        <dbReference type="ARBA" id="ARBA00022448"/>
    </source>
</evidence>
<gene>
    <name evidence="9" type="ORF">RVF87_02840</name>
</gene>
<feature type="transmembrane region" description="Helical" evidence="7">
    <location>
        <begin position="248"/>
        <end position="268"/>
    </location>
</feature>
<dbReference type="CDD" id="cd17321">
    <property type="entry name" value="MFS_MMR_MDR_like"/>
    <property type="match status" value="1"/>
</dbReference>
<feature type="transmembrane region" description="Helical" evidence="7">
    <location>
        <begin position="223"/>
        <end position="242"/>
    </location>
</feature>
<dbReference type="Pfam" id="PF07690">
    <property type="entry name" value="MFS_1"/>
    <property type="match status" value="1"/>
</dbReference>
<evidence type="ECO:0000256" key="5">
    <source>
        <dbReference type="ARBA" id="ARBA00023136"/>
    </source>
</evidence>
<organism evidence="9 10">
    <name type="scientific">Gordonia hydrophobica</name>
    <dbReference type="NCBI Taxonomy" id="40516"/>
    <lineage>
        <taxon>Bacteria</taxon>
        <taxon>Bacillati</taxon>
        <taxon>Actinomycetota</taxon>
        <taxon>Actinomycetes</taxon>
        <taxon>Mycobacteriales</taxon>
        <taxon>Gordoniaceae</taxon>
        <taxon>Gordonia</taxon>
    </lineage>
</organism>
<dbReference type="PANTHER" id="PTHR42718">
    <property type="entry name" value="MAJOR FACILITATOR SUPERFAMILY MULTIDRUG TRANSPORTER MFSC"/>
    <property type="match status" value="1"/>
</dbReference>
<feature type="transmembrane region" description="Helical" evidence="7">
    <location>
        <begin position="378"/>
        <end position="398"/>
    </location>
</feature>
<dbReference type="InterPro" id="IPR011701">
    <property type="entry name" value="MFS"/>
</dbReference>
<dbReference type="PROSITE" id="PS50850">
    <property type="entry name" value="MFS"/>
    <property type="match status" value="1"/>
</dbReference>
<feature type="transmembrane region" description="Helical" evidence="7">
    <location>
        <begin position="488"/>
        <end position="507"/>
    </location>
</feature>
<keyword evidence="5 7" id="KW-0472">Membrane</keyword>
<feature type="transmembrane region" description="Helical" evidence="7">
    <location>
        <begin position="123"/>
        <end position="144"/>
    </location>
</feature>
<feature type="transmembrane region" description="Helical" evidence="7">
    <location>
        <begin position="419"/>
        <end position="440"/>
    </location>
</feature>
<feature type="transmembrane region" description="Helical" evidence="7">
    <location>
        <begin position="156"/>
        <end position="176"/>
    </location>
</feature>
<dbReference type="Gene3D" id="1.20.1250.20">
    <property type="entry name" value="MFS general substrate transporter like domains"/>
    <property type="match status" value="1"/>
</dbReference>
<feature type="transmembrane region" description="Helical" evidence="7">
    <location>
        <begin position="289"/>
        <end position="314"/>
    </location>
</feature>
<dbReference type="InterPro" id="IPR005829">
    <property type="entry name" value="Sugar_transporter_CS"/>
</dbReference>
<dbReference type="SUPFAM" id="SSF103473">
    <property type="entry name" value="MFS general substrate transporter"/>
    <property type="match status" value="1"/>
</dbReference>
<keyword evidence="4 7" id="KW-1133">Transmembrane helix</keyword>
<comment type="subcellular location">
    <subcellularLocation>
        <location evidence="1">Cell membrane</location>
        <topology evidence="1">Multi-pass membrane protein</topology>
    </subcellularLocation>
</comment>
<feature type="domain" description="Major facilitator superfamily (MFS) profile" evidence="8">
    <location>
        <begin position="32"/>
        <end position="511"/>
    </location>
</feature>
<evidence type="ECO:0000256" key="7">
    <source>
        <dbReference type="SAM" id="Phobius"/>
    </source>
</evidence>
<dbReference type="InterPro" id="IPR020846">
    <property type="entry name" value="MFS_dom"/>
</dbReference>
<feature type="transmembrane region" description="Helical" evidence="7">
    <location>
        <begin position="326"/>
        <end position="345"/>
    </location>
</feature>
<feature type="region of interest" description="Disordered" evidence="6">
    <location>
        <begin position="1"/>
        <end position="25"/>
    </location>
</feature>
<reference evidence="9 10" key="1">
    <citation type="journal article" date="2023" name="Virus Evol.">
        <title>Computational host range prediction-The good, the bad, and the ugly.</title>
        <authorList>
            <person name="Howell A.A."/>
            <person name="Versoza C.J."/>
            <person name="Pfeifer S.P."/>
        </authorList>
    </citation>
    <scope>NUCLEOTIDE SEQUENCE [LARGE SCALE GENOMIC DNA]</scope>
    <source>
        <strain evidence="9 10">1610/1b</strain>
    </source>
</reference>
<evidence type="ECO:0000256" key="3">
    <source>
        <dbReference type="ARBA" id="ARBA00022692"/>
    </source>
</evidence>
<keyword evidence="2" id="KW-0813">Transport</keyword>
<dbReference type="InterPro" id="IPR036259">
    <property type="entry name" value="MFS_trans_sf"/>
</dbReference>
<dbReference type="PANTHER" id="PTHR42718:SF9">
    <property type="entry name" value="MAJOR FACILITATOR SUPERFAMILY MULTIDRUG TRANSPORTER MFSC"/>
    <property type="match status" value="1"/>
</dbReference>
<evidence type="ECO:0000256" key="4">
    <source>
        <dbReference type="ARBA" id="ARBA00022989"/>
    </source>
</evidence>
<dbReference type="Gene3D" id="1.20.1720.10">
    <property type="entry name" value="Multidrug resistance protein D"/>
    <property type="match status" value="1"/>
</dbReference>
<dbReference type="RefSeq" id="WP_066167182.1">
    <property type="nucleotide sequence ID" value="NZ_CP136137.1"/>
</dbReference>
<proteinExistence type="predicted"/>
<dbReference type="Proteomes" id="UP001479933">
    <property type="component" value="Chromosome"/>
</dbReference>
<evidence type="ECO:0000313" key="9">
    <source>
        <dbReference type="EMBL" id="WYY08039.1"/>
    </source>
</evidence>